<feature type="compositionally biased region" description="Low complexity" evidence="5">
    <location>
        <begin position="353"/>
        <end position="365"/>
    </location>
</feature>
<keyword evidence="7" id="KW-1185">Reference proteome</keyword>
<evidence type="ECO:0000256" key="2">
    <source>
        <dbReference type="ARBA" id="ARBA00024341"/>
    </source>
</evidence>
<dbReference type="Proteomes" id="UP000189703">
    <property type="component" value="Unplaced"/>
</dbReference>
<evidence type="ECO:0000256" key="5">
    <source>
        <dbReference type="SAM" id="MobiDB-lite"/>
    </source>
</evidence>
<dbReference type="InterPro" id="IPR027417">
    <property type="entry name" value="P-loop_NTPase"/>
</dbReference>
<dbReference type="KEGG" id="nnu:104612721"/>
<dbReference type="Gene3D" id="1.20.5.190">
    <property type="match status" value="1"/>
</dbReference>
<dbReference type="RefSeq" id="XP_010278570.1">
    <property type="nucleotide sequence ID" value="XM_010280268.2"/>
</dbReference>
<dbReference type="SUPFAM" id="SSF52540">
    <property type="entry name" value="P-loop containing nucleoside triphosphate hydrolases"/>
    <property type="match status" value="1"/>
</dbReference>
<feature type="region of interest" description="Disordered" evidence="5">
    <location>
        <begin position="343"/>
        <end position="373"/>
    </location>
</feature>
<feature type="region of interest" description="Disordered" evidence="5">
    <location>
        <begin position="192"/>
        <end position="272"/>
    </location>
</feature>
<dbReference type="CDD" id="cd23767">
    <property type="entry name" value="IQCD"/>
    <property type="match status" value="1"/>
</dbReference>
<comment type="similarity">
    <text evidence="2">Belongs to the IQD family.</text>
</comment>
<protein>
    <submittedName>
        <fullName evidence="8">Protein IQ-DOMAIN 14-like</fullName>
    </submittedName>
</protein>
<dbReference type="AlphaFoldDB" id="A0A1U8BNC0"/>
<dbReference type="InterPro" id="IPR025064">
    <property type="entry name" value="DUF4005"/>
</dbReference>
<organism evidence="7 8">
    <name type="scientific">Nelumbo nucifera</name>
    <name type="common">Sacred lotus</name>
    <dbReference type="NCBI Taxonomy" id="4432"/>
    <lineage>
        <taxon>Eukaryota</taxon>
        <taxon>Viridiplantae</taxon>
        <taxon>Streptophyta</taxon>
        <taxon>Embryophyta</taxon>
        <taxon>Tracheophyta</taxon>
        <taxon>Spermatophyta</taxon>
        <taxon>Magnoliopsida</taxon>
        <taxon>Proteales</taxon>
        <taxon>Nelumbonaceae</taxon>
        <taxon>Nelumbo</taxon>
    </lineage>
</organism>
<proteinExistence type="inferred from homology"/>
<dbReference type="OrthoDB" id="1686972at2759"/>
<feature type="compositionally biased region" description="Basic and acidic residues" evidence="5">
    <location>
        <begin position="215"/>
        <end position="232"/>
    </location>
</feature>
<dbReference type="InterPro" id="IPR000048">
    <property type="entry name" value="IQ_motif_EF-hand-BS"/>
</dbReference>
<dbReference type="OMA" id="NNSPQFY"/>
<gene>
    <name evidence="8" type="primary">LOC104612721</name>
</gene>
<comment type="function">
    <text evidence="4">May be involved in cooperative interactions with calmodulins or calmodulin-like proteins. Recruits calmodulin proteins to microtubules, thus being a potential scaffold in cellular signaling and trafficking. May associate with nucleic acids and regulate gene expression at the transcriptional or post-transcriptional level.</text>
</comment>
<evidence type="ECO:0000259" key="6">
    <source>
        <dbReference type="Pfam" id="PF13178"/>
    </source>
</evidence>
<evidence type="ECO:0000313" key="8">
    <source>
        <dbReference type="RefSeq" id="XP_010278570.1"/>
    </source>
</evidence>
<dbReference type="PANTHER" id="PTHR32295:SF11">
    <property type="entry name" value="PROTEIN IQ-DOMAIN 22"/>
    <property type="match status" value="1"/>
</dbReference>
<dbReference type="Pfam" id="PF00612">
    <property type="entry name" value="IQ"/>
    <property type="match status" value="2"/>
</dbReference>
<evidence type="ECO:0000313" key="7">
    <source>
        <dbReference type="Proteomes" id="UP000189703"/>
    </source>
</evidence>
<name>A0A1U8BNC0_NELNU</name>
<feature type="domain" description="DUF4005" evidence="6">
    <location>
        <begin position="349"/>
        <end position="424"/>
    </location>
</feature>
<keyword evidence="1" id="KW-0112">Calmodulin-binding</keyword>
<dbReference type="InParanoid" id="A0A1U8BNC0"/>
<dbReference type="FunCoup" id="A0A1U8BNC0">
    <property type="interactions" value="683"/>
</dbReference>
<evidence type="ECO:0000256" key="4">
    <source>
        <dbReference type="ARBA" id="ARBA00045534"/>
    </source>
</evidence>
<comment type="subunit">
    <text evidence="3">Binds to multiple calmodulin (CaM) in the presence of Ca(2+) and CaM-like proteins.</text>
</comment>
<dbReference type="eggNOG" id="ENOG502QUBM">
    <property type="taxonomic scope" value="Eukaryota"/>
</dbReference>
<sequence length="476" mass="51531">MGKTTKWFRGLLGGKKAEPPAGAGVSGGKPAKEKKKWSFVRSFRDKERAVPATVNGGERKGSYREGASCSYVDGVDQNKHAIAVAAATAAVAEAAVAAAQAAAAVVKLTSSGRCATAYVSSNSGRREVWAAVKIQATFRGYLARRALRALKGLVKLQALVRGHIVRKGMAEQLRCLQALVRAQARARAGRVLGSETRHTYSKHSLSHHPGPATPEKYEHSIRASSTRYDRTSTLRRNSPKPNNWDINNNEKAHGGPNWSFLRNGPTDDEKNDKILEIDTGKPHLNSRRHNIHTLASDRNSQSFTTTLESLSKDSATAQLSIPSPSSGEVQSLSPLKFSYEVDDSASNSPQFLSASSRPGSARRGPFTPSRSDCSRSFLSGYSDYPNYMANTESSKAKVRSLSAPKQRPEFEKSSSTKRFSVHGPGLGDSRSSSQRASVLHANFTSKAYPGSGRLDRLGMPYRGDSVGSSGVYRNRY</sequence>
<dbReference type="PANTHER" id="PTHR32295">
    <property type="entry name" value="IQ-DOMAIN 5-RELATED"/>
    <property type="match status" value="1"/>
</dbReference>
<dbReference type="SMART" id="SM00015">
    <property type="entry name" value="IQ"/>
    <property type="match status" value="2"/>
</dbReference>
<feature type="compositionally biased region" description="Polar residues" evidence="5">
    <location>
        <begin position="234"/>
        <end position="247"/>
    </location>
</feature>
<feature type="region of interest" description="Disordered" evidence="5">
    <location>
        <begin position="393"/>
        <end position="434"/>
    </location>
</feature>
<dbReference type="Pfam" id="PF13178">
    <property type="entry name" value="DUF4005"/>
    <property type="match status" value="1"/>
</dbReference>
<dbReference type="GeneID" id="104612721"/>
<reference evidence="8" key="1">
    <citation type="submission" date="2025-08" db="UniProtKB">
        <authorList>
            <consortium name="RefSeq"/>
        </authorList>
    </citation>
    <scope>IDENTIFICATION</scope>
</reference>
<accession>A0A1U8BNC0</accession>
<feature type="region of interest" description="Disordered" evidence="5">
    <location>
        <begin position="1"/>
        <end position="33"/>
    </location>
</feature>
<evidence type="ECO:0000256" key="3">
    <source>
        <dbReference type="ARBA" id="ARBA00024378"/>
    </source>
</evidence>
<evidence type="ECO:0000256" key="1">
    <source>
        <dbReference type="ARBA" id="ARBA00022860"/>
    </source>
</evidence>
<dbReference type="GO" id="GO:0005516">
    <property type="term" value="F:calmodulin binding"/>
    <property type="evidence" value="ECO:0007669"/>
    <property type="project" value="UniProtKB-KW"/>
</dbReference>
<dbReference type="PROSITE" id="PS50096">
    <property type="entry name" value="IQ"/>
    <property type="match status" value="2"/>
</dbReference>